<keyword evidence="7" id="KW-0324">Glycolysis</keyword>
<feature type="binding site" evidence="11">
    <location>
        <position position="120"/>
    </location>
    <ligand>
        <name>Zn(2+)</name>
        <dbReference type="ChEBI" id="CHEBI:29105"/>
        <label>2</label>
    </ligand>
</feature>
<keyword evidence="13" id="KW-1185">Reference proteome</keyword>
<name>A0A4Q1CA37_9BACT</name>
<dbReference type="PIRSF" id="PIRSF001359">
    <property type="entry name" value="F_bP_aldolase_II"/>
    <property type="match status" value="1"/>
</dbReference>
<dbReference type="GO" id="GO:0004332">
    <property type="term" value="F:fructose-bisphosphate aldolase activity"/>
    <property type="evidence" value="ECO:0007669"/>
    <property type="project" value="UniProtKB-EC"/>
</dbReference>
<comment type="catalytic activity">
    <reaction evidence="1">
        <text>beta-D-fructose 1,6-bisphosphate = D-glyceraldehyde 3-phosphate + dihydroxyacetone phosphate</text>
        <dbReference type="Rhea" id="RHEA:14729"/>
        <dbReference type="ChEBI" id="CHEBI:32966"/>
        <dbReference type="ChEBI" id="CHEBI:57642"/>
        <dbReference type="ChEBI" id="CHEBI:59776"/>
        <dbReference type="EC" id="4.1.2.13"/>
    </reaction>
</comment>
<comment type="similarity">
    <text evidence="3">Belongs to the class II fructose-bisphosphate aldolase family.</text>
</comment>
<evidence type="ECO:0000313" key="12">
    <source>
        <dbReference type="EMBL" id="RXK55923.1"/>
    </source>
</evidence>
<evidence type="ECO:0000313" key="13">
    <source>
        <dbReference type="Proteomes" id="UP000290218"/>
    </source>
</evidence>
<proteinExistence type="inferred from homology"/>
<keyword evidence="8" id="KW-0456">Lyase</keyword>
<keyword evidence="6 11" id="KW-0862">Zinc</keyword>
<accession>A0A4Q1CA37</accession>
<evidence type="ECO:0000256" key="4">
    <source>
        <dbReference type="ARBA" id="ARBA00013068"/>
    </source>
</evidence>
<evidence type="ECO:0000256" key="3">
    <source>
        <dbReference type="ARBA" id="ARBA00005812"/>
    </source>
</evidence>
<dbReference type="Gene3D" id="3.20.20.70">
    <property type="entry name" value="Aldolase class I"/>
    <property type="match status" value="1"/>
</dbReference>
<dbReference type="InterPro" id="IPR000771">
    <property type="entry name" value="FBA_II"/>
</dbReference>
<comment type="cofactor">
    <cofactor evidence="11">
        <name>Zn(2+)</name>
        <dbReference type="ChEBI" id="CHEBI:29105"/>
    </cofactor>
    <text evidence="11">Binds 2 Zn(2+) ions per subunit. One is catalytic and the other provides a structural contribution.</text>
</comment>
<evidence type="ECO:0000256" key="5">
    <source>
        <dbReference type="ARBA" id="ARBA00022723"/>
    </source>
</evidence>
<dbReference type="AlphaFoldDB" id="A0A4Q1CA37"/>
<dbReference type="PANTHER" id="PTHR30559:SF0">
    <property type="entry name" value="FRUCTOSE-BISPHOSPHATE ALDOLASE"/>
    <property type="match status" value="1"/>
</dbReference>
<dbReference type="UniPathway" id="UPA00109">
    <property type="reaction ID" value="UER00183"/>
</dbReference>
<reference evidence="12 13" key="1">
    <citation type="submission" date="2019-01" db="EMBL/GenBank/DDBJ databases">
        <title>Lacunisphaera sp. strain TWA-58.</title>
        <authorList>
            <person name="Chen W.-M."/>
        </authorList>
    </citation>
    <scope>NUCLEOTIDE SEQUENCE [LARGE SCALE GENOMIC DNA]</scope>
    <source>
        <strain evidence="12 13">TWA-58</strain>
    </source>
</reference>
<gene>
    <name evidence="12" type="ORF">ESB00_08600</name>
</gene>
<dbReference type="RefSeq" id="WP_129047290.1">
    <property type="nucleotide sequence ID" value="NZ_SDHX01000001.1"/>
</dbReference>
<dbReference type="OrthoDB" id="9803995at2"/>
<evidence type="ECO:0000256" key="2">
    <source>
        <dbReference type="ARBA" id="ARBA00004714"/>
    </source>
</evidence>
<evidence type="ECO:0000256" key="8">
    <source>
        <dbReference type="ARBA" id="ARBA00023239"/>
    </source>
</evidence>
<dbReference type="SUPFAM" id="SSF51569">
    <property type="entry name" value="Aldolase"/>
    <property type="match status" value="1"/>
</dbReference>
<evidence type="ECO:0000256" key="9">
    <source>
        <dbReference type="ARBA" id="ARBA00031804"/>
    </source>
</evidence>
<feature type="binding site" evidence="11">
    <location>
        <position position="97"/>
    </location>
    <ligand>
        <name>Zn(2+)</name>
        <dbReference type="ChEBI" id="CHEBI:29105"/>
        <label>1</label>
        <note>catalytic</note>
    </ligand>
</feature>
<dbReference type="InterPro" id="IPR006411">
    <property type="entry name" value="Fruct_bisP_bact"/>
</dbReference>
<feature type="binding site" evidence="11">
    <location>
        <position position="152"/>
    </location>
    <ligand>
        <name>Zn(2+)</name>
        <dbReference type="ChEBI" id="CHEBI:29105"/>
        <label>2</label>
    </ligand>
</feature>
<sequence>MLLTPTQTRELIADALQHKYAVLAVNADSPASVYDVLEAARQCDAPIMIETSLWQLKGRSFGAGDALLGLSRYHAELNVLANHATFQQVPVVLHTDHIKGPETTAILESAMPRFSSLSLDSSEMTPAENIAAIGKLCASATQRNLPLTLEMEAGVDAGVSPLTDCDTLFGAAEKNNPGYLAWWAPGVGTQHGLGSDGYPTFSAEAVGAHQKRATALAGRPIGIALHGSSGLPVASLQAAVQAGVSKVNWSSESLLLRSQAAQEYFSAHLAQLDKKHKDWKNTAMDNGLQAFVASRYVPKVVDRIKLLGGFCAGTRFLSTLGRS</sequence>
<dbReference type="GO" id="GO:0005829">
    <property type="term" value="C:cytosol"/>
    <property type="evidence" value="ECO:0007669"/>
    <property type="project" value="TreeGrafter"/>
</dbReference>
<feature type="binding site" evidence="11">
    <location>
        <position position="226"/>
    </location>
    <ligand>
        <name>Zn(2+)</name>
        <dbReference type="ChEBI" id="CHEBI:29105"/>
        <label>1</label>
        <note>catalytic</note>
    </ligand>
</feature>
<dbReference type="InterPro" id="IPR013785">
    <property type="entry name" value="Aldolase_TIM"/>
</dbReference>
<evidence type="ECO:0000256" key="7">
    <source>
        <dbReference type="ARBA" id="ARBA00023152"/>
    </source>
</evidence>
<organism evidence="12 13">
    <name type="scientific">Oleiharenicola lentus</name>
    <dbReference type="NCBI Taxonomy" id="2508720"/>
    <lineage>
        <taxon>Bacteria</taxon>
        <taxon>Pseudomonadati</taxon>
        <taxon>Verrucomicrobiota</taxon>
        <taxon>Opitutia</taxon>
        <taxon>Opitutales</taxon>
        <taxon>Opitutaceae</taxon>
        <taxon>Oleiharenicola</taxon>
    </lineage>
</organism>
<protein>
    <recommendedName>
        <fullName evidence="4">fructose-bisphosphate aldolase</fullName>
        <ecNumber evidence="4">4.1.2.13</ecNumber>
    </recommendedName>
    <alternativeName>
        <fullName evidence="9">Fructose-1,6-bisphosphate aldolase</fullName>
    </alternativeName>
</protein>
<evidence type="ECO:0000256" key="11">
    <source>
        <dbReference type="PIRSR" id="PIRSR001359-3"/>
    </source>
</evidence>
<feature type="binding site" evidence="11">
    <location>
        <position position="191"/>
    </location>
    <ligand>
        <name>Zn(2+)</name>
        <dbReference type="ChEBI" id="CHEBI:29105"/>
        <label>1</label>
        <note>catalytic</note>
    </ligand>
</feature>
<comment type="pathway">
    <text evidence="2">Carbohydrate degradation; glycolysis; D-glyceraldehyde 3-phosphate and glycerone phosphate from D-glucose: step 4/4.</text>
</comment>
<dbReference type="Proteomes" id="UP000290218">
    <property type="component" value="Unassembled WGS sequence"/>
</dbReference>
<evidence type="ECO:0000256" key="6">
    <source>
        <dbReference type="ARBA" id="ARBA00022833"/>
    </source>
</evidence>
<evidence type="ECO:0000256" key="1">
    <source>
        <dbReference type="ARBA" id="ARBA00000441"/>
    </source>
</evidence>
<dbReference type="GO" id="GO:0006096">
    <property type="term" value="P:glycolytic process"/>
    <property type="evidence" value="ECO:0007669"/>
    <property type="project" value="UniProtKB-UniPathway"/>
</dbReference>
<comment type="caution">
    <text evidence="12">The sequence shown here is derived from an EMBL/GenBank/DDBJ whole genome shotgun (WGS) entry which is preliminary data.</text>
</comment>
<dbReference type="PANTHER" id="PTHR30559">
    <property type="entry name" value="FRUCTOSE-BISPHOSPHATE ALDOLASE CLASS 2"/>
    <property type="match status" value="1"/>
</dbReference>
<feature type="active site" description="Proton donor" evidence="10">
    <location>
        <position position="96"/>
    </location>
</feature>
<dbReference type="EMBL" id="SDHX01000001">
    <property type="protein sequence ID" value="RXK55923.1"/>
    <property type="molecule type" value="Genomic_DNA"/>
</dbReference>
<dbReference type="GO" id="GO:0008270">
    <property type="term" value="F:zinc ion binding"/>
    <property type="evidence" value="ECO:0007669"/>
    <property type="project" value="InterPro"/>
</dbReference>
<keyword evidence="5 11" id="KW-0479">Metal-binding</keyword>
<dbReference type="Pfam" id="PF01116">
    <property type="entry name" value="F_bP_aldolase"/>
    <property type="match status" value="1"/>
</dbReference>
<dbReference type="EC" id="4.1.2.13" evidence="4"/>
<evidence type="ECO:0000256" key="10">
    <source>
        <dbReference type="PIRSR" id="PIRSR001359-1"/>
    </source>
</evidence>